<keyword evidence="5 6" id="KW-0472">Membrane</keyword>
<gene>
    <name evidence="7" type="ordered locus">Despr_0453</name>
</gene>
<feature type="transmembrane region" description="Helical" evidence="6">
    <location>
        <begin position="315"/>
        <end position="340"/>
    </location>
</feature>
<evidence type="ECO:0000256" key="1">
    <source>
        <dbReference type="ARBA" id="ARBA00004141"/>
    </source>
</evidence>
<feature type="transmembrane region" description="Helical" evidence="6">
    <location>
        <begin position="12"/>
        <end position="29"/>
    </location>
</feature>
<name>A0A7U3YJP4_DESPD</name>
<feature type="transmembrane region" description="Helical" evidence="6">
    <location>
        <begin position="240"/>
        <end position="262"/>
    </location>
</feature>
<feature type="transmembrane region" description="Helical" evidence="6">
    <location>
        <begin position="208"/>
        <end position="234"/>
    </location>
</feature>
<feature type="transmembrane region" description="Helical" evidence="6">
    <location>
        <begin position="159"/>
        <end position="178"/>
    </location>
</feature>
<keyword evidence="3 6" id="KW-0812">Transmembrane</keyword>
<evidence type="ECO:0000313" key="7">
    <source>
        <dbReference type="EMBL" id="ADW16634.1"/>
    </source>
</evidence>
<dbReference type="InterPro" id="IPR002549">
    <property type="entry name" value="AI-2E-like"/>
</dbReference>
<accession>A0A7U3YJP4</accession>
<keyword evidence="4 6" id="KW-1133">Transmembrane helix</keyword>
<dbReference type="EMBL" id="CP002364">
    <property type="protein sequence ID" value="ADW16634.1"/>
    <property type="molecule type" value="Genomic_DNA"/>
</dbReference>
<dbReference type="KEGG" id="dpr:Despr_0453"/>
<evidence type="ECO:0008006" key="9">
    <source>
        <dbReference type="Google" id="ProtNLM"/>
    </source>
</evidence>
<evidence type="ECO:0000256" key="6">
    <source>
        <dbReference type="SAM" id="Phobius"/>
    </source>
</evidence>
<evidence type="ECO:0000256" key="4">
    <source>
        <dbReference type="ARBA" id="ARBA00022989"/>
    </source>
</evidence>
<organism evidence="7 8">
    <name type="scientific">Desulfobulbus propionicus (strain ATCC 33891 / DSM 2032 / VKM B-1956 / 1pr3)</name>
    <dbReference type="NCBI Taxonomy" id="577650"/>
    <lineage>
        <taxon>Bacteria</taxon>
        <taxon>Pseudomonadati</taxon>
        <taxon>Thermodesulfobacteriota</taxon>
        <taxon>Desulfobulbia</taxon>
        <taxon>Desulfobulbales</taxon>
        <taxon>Desulfobulbaceae</taxon>
        <taxon>Desulfobulbus</taxon>
    </lineage>
</organism>
<sequence>MTSSLPPLQRITFLFIFLLALLMLGVVLWPFWNQLFVAFFLASIFHPAYSRLSSKTRPWVAAALTCTLITLCVFLPLMYCIKSISAEIPAVIQLGRRTDIFALLQQTLQNSTLIQRTGELLADFGINFEVANIPELMTRLLTTAGLFASRQVSTWATDIMRFFFDFCILIVCIYFLLIEYHRLTAFLLKLSPLPEAQNRLLIDKFSSIAGTILIGNGLSGLIQGVLGGIFFAAMGLVSPVLWGVVMGVLAFLPILGVGLVLLPTTLIFFLKGKFWQAVVTLVFYLFLTVFIEYMFKPKFVGAQAQLPPILVLLSIIGGMSISGVLGIIYGPLAVTAFLTLSDMYVREYQPYLDSRGSNGD</sequence>
<evidence type="ECO:0000256" key="2">
    <source>
        <dbReference type="ARBA" id="ARBA00009773"/>
    </source>
</evidence>
<dbReference type="Proteomes" id="UP000006365">
    <property type="component" value="Chromosome"/>
</dbReference>
<evidence type="ECO:0000313" key="8">
    <source>
        <dbReference type="Proteomes" id="UP000006365"/>
    </source>
</evidence>
<protein>
    <recommendedName>
        <fullName evidence="9">AI-2E family transporter</fullName>
    </recommendedName>
</protein>
<evidence type="ECO:0000256" key="5">
    <source>
        <dbReference type="ARBA" id="ARBA00023136"/>
    </source>
</evidence>
<dbReference type="Pfam" id="PF01594">
    <property type="entry name" value="AI-2E_transport"/>
    <property type="match status" value="1"/>
</dbReference>
<dbReference type="AlphaFoldDB" id="A0A7U3YJP4"/>
<keyword evidence="8" id="KW-1185">Reference proteome</keyword>
<feature type="transmembrane region" description="Helical" evidence="6">
    <location>
        <begin position="274"/>
        <end position="295"/>
    </location>
</feature>
<feature type="transmembrane region" description="Helical" evidence="6">
    <location>
        <begin position="59"/>
        <end position="79"/>
    </location>
</feature>
<evidence type="ECO:0000256" key="3">
    <source>
        <dbReference type="ARBA" id="ARBA00022692"/>
    </source>
</evidence>
<dbReference type="PANTHER" id="PTHR21716:SF4">
    <property type="entry name" value="TRANSMEMBRANE PROTEIN 245"/>
    <property type="match status" value="1"/>
</dbReference>
<comment type="similarity">
    <text evidence="2">Belongs to the autoinducer-2 exporter (AI-2E) (TC 2.A.86) family.</text>
</comment>
<dbReference type="RefSeq" id="WP_015723181.1">
    <property type="nucleotide sequence ID" value="NC_014972.1"/>
</dbReference>
<proteinExistence type="inferred from homology"/>
<reference evidence="7 8" key="1">
    <citation type="journal article" date="2011" name="Stand. Genomic Sci.">
        <title>Complete genome sequence of Desulfobulbus propionicus type strain (1pr3).</title>
        <authorList>
            <person name="Pagani I."/>
            <person name="Lapidus A."/>
            <person name="Nolan M."/>
            <person name="Lucas S."/>
            <person name="Hammon N."/>
            <person name="Deshpande S."/>
            <person name="Cheng J.F."/>
            <person name="Chertkov O."/>
            <person name="Davenport K."/>
            <person name="Tapia R."/>
            <person name="Han C."/>
            <person name="Goodwin L."/>
            <person name="Pitluck S."/>
            <person name="Liolios K."/>
            <person name="Mavromatis K."/>
            <person name="Ivanova N."/>
            <person name="Mikhailova N."/>
            <person name="Pati A."/>
            <person name="Chen A."/>
            <person name="Palaniappan K."/>
            <person name="Land M."/>
            <person name="Hauser L."/>
            <person name="Chang Y.J."/>
            <person name="Jeffries C.D."/>
            <person name="Detter J.C."/>
            <person name="Brambilla E."/>
            <person name="Kannan K.P."/>
            <person name="Djao O.D."/>
            <person name="Rohde M."/>
            <person name="Pukall R."/>
            <person name="Spring S."/>
            <person name="Goker M."/>
            <person name="Sikorski J."/>
            <person name="Woyke T."/>
            <person name="Bristow J."/>
            <person name="Eisen J.A."/>
            <person name="Markowitz V."/>
            <person name="Hugenholtz P."/>
            <person name="Kyrpides N.C."/>
            <person name="Klenk H.P."/>
        </authorList>
    </citation>
    <scope>NUCLEOTIDE SEQUENCE [LARGE SCALE GENOMIC DNA]</scope>
    <source>
        <strain evidence="8">ATCC 33891 / DSM 2032 / 1pr3</strain>
    </source>
</reference>
<dbReference type="PANTHER" id="PTHR21716">
    <property type="entry name" value="TRANSMEMBRANE PROTEIN"/>
    <property type="match status" value="1"/>
</dbReference>
<comment type="subcellular location">
    <subcellularLocation>
        <location evidence="1">Membrane</location>
        <topology evidence="1">Multi-pass membrane protein</topology>
    </subcellularLocation>
</comment>
<dbReference type="GO" id="GO:0016020">
    <property type="term" value="C:membrane"/>
    <property type="evidence" value="ECO:0007669"/>
    <property type="project" value="UniProtKB-SubCell"/>
</dbReference>